<proteinExistence type="predicted"/>
<feature type="chain" id="PRO_5034440215" evidence="1">
    <location>
        <begin position="20"/>
        <end position="233"/>
    </location>
</feature>
<dbReference type="AlphaFoldDB" id="A0A8H7PDJ9"/>
<accession>A0A8H7PDJ9</accession>
<gene>
    <name evidence="2" type="ORF">INT43_008110</name>
</gene>
<sequence length="233" mass="24254">MMSLGKAAIFFALTAAANAASIKRGSAAYYSPNTGATNMKEYGEGTTLYEPVNVIISGLSGGQVSNPTDSVKGGILSWLQAINFDKECLGLHAGGYDGFDSGDGRGFQNQTFIYRQSYDDPSGLGSCTESLIGGQHVRGYYQQTSGAWFIAASQEENATQNHNIVANGYDIGRNYVATNALKGGKGFDGCVFGPATVEDITGLVSANDGSGYNHDIGTDGVVKLITVPAPTGC</sequence>
<dbReference type="EMBL" id="JAEPQZ010000019">
    <property type="protein sequence ID" value="KAG2171730.1"/>
    <property type="molecule type" value="Genomic_DNA"/>
</dbReference>
<reference evidence="2" key="1">
    <citation type="submission" date="2020-12" db="EMBL/GenBank/DDBJ databases">
        <title>Metabolic potential, ecology and presence of endohyphal bacteria is reflected in genomic diversity of Mucoromycotina.</title>
        <authorList>
            <person name="Muszewska A."/>
            <person name="Okrasinska A."/>
            <person name="Steczkiewicz K."/>
            <person name="Drgas O."/>
            <person name="Orlowska M."/>
            <person name="Perlinska-Lenart U."/>
            <person name="Aleksandrzak-Piekarczyk T."/>
            <person name="Szatraj K."/>
            <person name="Zielenkiewicz U."/>
            <person name="Pilsyk S."/>
            <person name="Malc E."/>
            <person name="Mieczkowski P."/>
            <person name="Kruszewska J.S."/>
            <person name="Biernat P."/>
            <person name="Pawlowska J."/>
        </authorList>
    </citation>
    <scope>NUCLEOTIDE SEQUENCE</scope>
    <source>
        <strain evidence="2">WA0000067209</strain>
    </source>
</reference>
<feature type="signal peptide" evidence="1">
    <location>
        <begin position="1"/>
        <end position="19"/>
    </location>
</feature>
<protein>
    <submittedName>
        <fullName evidence="2">Uncharacterized protein</fullName>
    </submittedName>
</protein>
<evidence type="ECO:0000256" key="1">
    <source>
        <dbReference type="SAM" id="SignalP"/>
    </source>
</evidence>
<comment type="caution">
    <text evidence="2">The sequence shown here is derived from an EMBL/GenBank/DDBJ whole genome shotgun (WGS) entry which is preliminary data.</text>
</comment>
<evidence type="ECO:0000313" key="3">
    <source>
        <dbReference type="Proteomes" id="UP000654370"/>
    </source>
</evidence>
<dbReference type="OrthoDB" id="2310204at2759"/>
<dbReference type="Proteomes" id="UP000654370">
    <property type="component" value="Unassembled WGS sequence"/>
</dbReference>
<organism evidence="2 3">
    <name type="scientific">Mortierella isabellina</name>
    <name type="common">Filamentous fungus</name>
    <name type="synonym">Umbelopsis isabellina</name>
    <dbReference type="NCBI Taxonomy" id="91625"/>
    <lineage>
        <taxon>Eukaryota</taxon>
        <taxon>Fungi</taxon>
        <taxon>Fungi incertae sedis</taxon>
        <taxon>Mucoromycota</taxon>
        <taxon>Mucoromycotina</taxon>
        <taxon>Umbelopsidomycetes</taxon>
        <taxon>Umbelopsidales</taxon>
        <taxon>Umbelopsidaceae</taxon>
        <taxon>Umbelopsis</taxon>
    </lineage>
</organism>
<keyword evidence="3" id="KW-1185">Reference proteome</keyword>
<name>A0A8H7PDJ9_MORIS</name>
<keyword evidence="1" id="KW-0732">Signal</keyword>
<evidence type="ECO:0000313" key="2">
    <source>
        <dbReference type="EMBL" id="KAG2171730.1"/>
    </source>
</evidence>